<reference evidence="8" key="1">
    <citation type="submission" date="2013-04" db="EMBL/GenBank/DDBJ databases">
        <authorList>
            <person name="Schmutz J."/>
            <person name="McClean P."/>
            <person name="Shu S."/>
            <person name="Cregan P."/>
            <person name="Rokhsar D."/>
            <person name="Jackson S."/>
        </authorList>
    </citation>
    <scope>NUCLEOTIDE SEQUENCE</scope>
</reference>
<evidence type="ECO:0000256" key="6">
    <source>
        <dbReference type="SAM" id="MobiDB-lite"/>
    </source>
</evidence>
<dbReference type="CDD" id="cd00018">
    <property type="entry name" value="AP2"/>
    <property type="match status" value="1"/>
</dbReference>
<dbReference type="OrthoDB" id="1920676at2759"/>
<dbReference type="EMBL" id="KI548596">
    <property type="protein sequence ID" value="ESW35901.1"/>
    <property type="molecule type" value="Genomic_DNA"/>
</dbReference>
<evidence type="ECO:0000256" key="2">
    <source>
        <dbReference type="ARBA" id="ARBA00023015"/>
    </source>
</evidence>
<dbReference type="Pfam" id="PF00847">
    <property type="entry name" value="AP2"/>
    <property type="match status" value="1"/>
</dbReference>
<keyword evidence="3" id="KW-0238">DNA-binding</keyword>
<dbReference type="PANTHER" id="PTHR31194">
    <property type="entry name" value="SHN SHINE , DNA BINDING / TRANSCRIPTION FACTOR"/>
    <property type="match status" value="1"/>
</dbReference>
<evidence type="ECO:0000256" key="1">
    <source>
        <dbReference type="ARBA" id="ARBA00004123"/>
    </source>
</evidence>
<dbReference type="GO" id="GO:0003677">
    <property type="term" value="F:DNA binding"/>
    <property type="evidence" value="ECO:0007669"/>
    <property type="project" value="UniProtKB-KW"/>
</dbReference>
<dbReference type="InterPro" id="IPR050913">
    <property type="entry name" value="AP2/ERF_ERF"/>
</dbReference>
<gene>
    <name evidence="8" type="ORF">PHAVU_L006500g</name>
</gene>
<dbReference type="InterPro" id="IPR001471">
    <property type="entry name" value="AP2/ERF_dom"/>
</dbReference>
<accession>V7D3Q5</accession>
<dbReference type="PANTHER" id="PTHR31194:SF213">
    <property type="entry name" value="ETHYLENE-RESPONSIVE TRANSCRIPTION FACTOR SHINE 3-LIKE"/>
    <property type="match status" value="1"/>
</dbReference>
<dbReference type="SMART" id="SM00380">
    <property type="entry name" value="AP2"/>
    <property type="match status" value="1"/>
</dbReference>
<evidence type="ECO:0000256" key="5">
    <source>
        <dbReference type="ARBA" id="ARBA00023242"/>
    </source>
</evidence>
<evidence type="ECO:0000313" key="8">
    <source>
        <dbReference type="EMBL" id="ESW35901.1"/>
    </source>
</evidence>
<dbReference type="Gramene" id="ESW35901">
    <property type="protein sequence ID" value="ESW35901"/>
    <property type="gene ID" value="PHAVU_L006500g"/>
</dbReference>
<dbReference type="PROSITE" id="PS51032">
    <property type="entry name" value="AP2_ERF"/>
    <property type="match status" value="1"/>
</dbReference>
<dbReference type="Gene3D" id="3.30.730.10">
    <property type="entry name" value="AP2/ERF domain"/>
    <property type="match status" value="1"/>
</dbReference>
<comment type="subcellular location">
    <subcellularLocation>
        <location evidence="1">Nucleus</location>
    </subcellularLocation>
</comment>
<feature type="compositionally biased region" description="Polar residues" evidence="6">
    <location>
        <begin position="150"/>
        <end position="162"/>
    </location>
</feature>
<proteinExistence type="predicted"/>
<dbReference type="FunFam" id="3.30.730.10:FF:000001">
    <property type="entry name" value="Ethylene-responsive transcription factor 2"/>
    <property type="match status" value="1"/>
</dbReference>
<sequence length="191" mass="21265">MVQAKKFRGVRQRQWGSWVSEIRHPLLKRRVWLGTFKTAEAAARAYDKAAILMNGQNAKTNFPAPPLNQPEGATTTATVCEDPFSSPNVLAEHLSRKLKKCCKDPSPSLTCLRLDADNSHIGVWQKGAGPHSDSNWIVRVELGKKHAESESSVSEGSPQKSASDGEEEDEEDRIAMQMIDELLNWNYYPCG</sequence>
<feature type="region of interest" description="Disordered" evidence="6">
    <location>
        <begin position="146"/>
        <end position="172"/>
    </location>
</feature>
<dbReference type="SUPFAM" id="SSF54171">
    <property type="entry name" value="DNA-binding domain"/>
    <property type="match status" value="1"/>
</dbReference>
<evidence type="ECO:0000256" key="4">
    <source>
        <dbReference type="ARBA" id="ARBA00023163"/>
    </source>
</evidence>
<dbReference type="SMR" id="V7D3Q5"/>
<dbReference type="GO" id="GO:0005634">
    <property type="term" value="C:nucleus"/>
    <property type="evidence" value="ECO:0007669"/>
    <property type="project" value="UniProtKB-SubCell"/>
</dbReference>
<dbReference type="eggNOG" id="ENOG502RXNN">
    <property type="taxonomic scope" value="Eukaryota"/>
</dbReference>
<name>V7D3Q5_PHAVU</name>
<keyword evidence="4" id="KW-0804">Transcription</keyword>
<evidence type="ECO:0000256" key="3">
    <source>
        <dbReference type="ARBA" id="ARBA00023125"/>
    </source>
</evidence>
<dbReference type="OMA" id="VIMNGHN"/>
<organism evidence="8">
    <name type="scientific">Phaseolus vulgaris</name>
    <name type="common">Kidney bean</name>
    <name type="synonym">French bean</name>
    <dbReference type="NCBI Taxonomy" id="3885"/>
    <lineage>
        <taxon>Eukaryota</taxon>
        <taxon>Viridiplantae</taxon>
        <taxon>Streptophyta</taxon>
        <taxon>Embryophyta</taxon>
        <taxon>Tracheophyta</taxon>
        <taxon>Spermatophyta</taxon>
        <taxon>Magnoliopsida</taxon>
        <taxon>eudicotyledons</taxon>
        <taxon>Gunneridae</taxon>
        <taxon>Pentapetalae</taxon>
        <taxon>rosids</taxon>
        <taxon>fabids</taxon>
        <taxon>Fabales</taxon>
        <taxon>Fabaceae</taxon>
        <taxon>Papilionoideae</taxon>
        <taxon>50 kb inversion clade</taxon>
        <taxon>NPAAA clade</taxon>
        <taxon>indigoferoid/millettioid clade</taxon>
        <taxon>Phaseoleae</taxon>
        <taxon>Phaseolus</taxon>
    </lineage>
</organism>
<dbReference type="InterPro" id="IPR016177">
    <property type="entry name" value="DNA-bd_dom_sf"/>
</dbReference>
<feature type="domain" description="AP2/ERF" evidence="7">
    <location>
        <begin position="6"/>
        <end position="63"/>
    </location>
</feature>
<keyword evidence="2" id="KW-0805">Transcription regulation</keyword>
<dbReference type="InterPro" id="IPR036955">
    <property type="entry name" value="AP2/ERF_dom_sf"/>
</dbReference>
<evidence type="ECO:0000259" key="7">
    <source>
        <dbReference type="PROSITE" id="PS51032"/>
    </source>
</evidence>
<protein>
    <recommendedName>
        <fullName evidence="7">AP2/ERF domain-containing protein</fullName>
    </recommendedName>
</protein>
<dbReference type="AlphaFoldDB" id="V7D3Q5"/>
<dbReference type="STRING" id="3885.V7D3Q5"/>
<dbReference type="GO" id="GO:0003700">
    <property type="term" value="F:DNA-binding transcription factor activity"/>
    <property type="evidence" value="ECO:0007669"/>
    <property type="project" value="InterPro"/>
</dbReference>
<keyword evidence="5" id="KW-0539">Nucleus</keyword>
<dbReference type="PRINTS" id="PR00367">
    <property type="entry name" value="ETHRSPELEMNT"/>
</dbReference>